<dbReference type="Pfam" id="PF00825">
    <property type="entry name" value="Ribonuclease_P"/>
    <property type="match status" value="1"/>
</dbReference>
<evidence type="ECO:0000313" key="4">
    <source>
        <dbReference type="Proteomes" id="UP001138686"/>
    </source>
</evidence>
<reference evidence="3" key="1">
    <citation type="submission" date="2021-07" db="EMBL/GenBank/DDBJ databases">
        <title>Aureisphaera sp. CAU 1614 isolated from sea sediment.</title>
        <authorList>
            <person name="Kim W."/>
        </authorList>
    </citation>
    <scope>NUCLEOTIDE SEQUENCE</scope>
    <source>
        <strain evidence="3">CAU 1614</strain>
    </source>
</reference>
<dbReference type="GO" id="GO:0000049">
    <property type="term" value="F:tRNA binding"/>
    <property type="evidence" value="ECO:0007669"/>
    <property type="project" value="UniProtKB-UniRule"/>
</dbReference>
<keyword evidence="1 3" id="KW-0378">Hydrolase</keyword>
<accession>A0A9X1FMC4</accession>
<comment type="function">
    <text evidence="1">RNaseP catalyzes the removal of the 5'-leader sequence from pre-tRNA to produce the mature 5'-terminus. It can also cleave other RNA substrates such as 4.5S RNA. The protein component plays an auxiliary but essential role in vivo by binding to the 5'-leader sequence and broadening the substrate specificity of the ribozyme.</text>
</comment>
<dbReference type="InterPro" id="IPR000100">
    <property type="entry name" value="RNase_P"/>
</dbReference>
<dbReference type="PANTHER" id="PTHR33992:SF1">
    <property type="entry name" value="RIBONUCLEASE P PROTEIN COMPONENT"/>
    <property type="match status" value="1"/>
</dbReference>
<dbReference type="GO" id="GO:0042781">
    <property type="term" value="F:3'-tRNA processing endoribonuclease activity"/>
    <property type="evidence" value="ECO:0007669"/>
    <property type="project" value="TreeGrafter"/>
</dbReference>
<dbReference type="PROSITE" id="PS00648">
    <property type="entry name" value="RIBONUCLEASE_P"/>
    <property type="match status" value="1"/>
</dbReference>
<name>A0A9X1FMC4_9FLAO</name>
<keyword evidence="1" id="KW-0255">Endonuclease</keyword>
<keyword evidence="1" id="KW-0540">Nuclease</keyword>
<comment type="catalytic activity">
    <reaction evidence="1">
        <text>Endonucleolytic cleavage of RNA, removing 5'-extranucleotides from tRNA precursor.</text>
        <dbReference type="EC" id="3.1.26.5"/>
    </reaction>
</comment>
<dbReference type="HAMAP" id="MF_00227">
    <property type="entry name" value="RNase_P"/>
    <property type="match status" value="1"/>
</dbReference>
<dbReference type="Proteomes" id="UP001138686">
    <property type="component" value="Unassembled WGS sequence"/>
</dbReference>
<comment type="caution">
    <text evidence="3">The sequence shown here is derived from an EMBL/GenBank/DDBJ whole genome shotgun (WGS) entry which is preliminary data.</text>
</comment>
<dbReference type="EMBL" id="JAHWDP010000001">
    <property type="protein sequence ID" value="MBW2937288.1"/>
    <property type="molecule type" value="Genomic_DNA"/>
</dbReference>
<dbReference type="NCBIfam" id="TIGR00188">
    <property type="entry name" value="rnpA"/>
    <property type="match status" value="1"/>
</dbReference>
<proteinExistence type="inferred from homology"/>
<keyword evidence="4" id="KW-1185">Reference proteome</keyword>
<dbReference type="GO" id="GO:0004526">
    <property type="term" value="F:ribonuclease P activity"/>
    <property type="evidence" value="ECO:0007669"/>
    <property type="project" value="UniProtKB-UniRule"/>
</dbReference>
<sequence>MSFKFPKEEKLKSRKLIDQLFAEGKSVKKFPVKLVYLEVEALEKTQAAFAVPKRSFKLAVSRNRIKRQMREAYRIHKSLLTNNNGKKFAILVMYIGKDRPTYNQLDNSIQLLLKQLTL</sequence>
<dbReference type="AlphaFoldDB" id="A0A9X1FMC4"/>
<keyword evidence="1" id="KW-0694">RNA-binding</keyword>
<organism evidence="3 4">
    <name type="scientific">Halomarinibacterium sedimenti</name>
    <dbReference type="NCBI Taxonomy" id="2857106"/>
    <lineage>
        <taxon>Bacteria</taxon>
        <taxon>Pseudomonadati</taxon>
        <taxon>Bacteroidota</taxon>
        <taxon>Flavobacteriia</taxon>
        <taxon>Flavobacteriales</taxon>
        <taxon>Flavobacteriaceae</taxon>
        <taxon>Halomarinibacterium</taxon>
    </lineage>
</organism>
<gene>
    <name evidence="1 3" type="primary">rnpA</name>
    <name evidence="3" type="ORF">KXJ69_04175</name>
</gene>
<dbReference type="GO" id="GO:0030677">
    <property type="term" value="C:ribonuclease P complex"/>
    <property type="evidence" value="ECO:0007669"/>
    <property type="project" value="TreeGrafter"/>
</dbReference>
<dbReference type="InterPro" id="IPR020539">
    <property type="entry name" value="RNase_P_CS"/>
</dbReference>
<protein>
    <recommendedName>
        <fullName evidence="1 2">Ribonuclease P protein component</fullName>
        <shortName evidence="1">RNase P protein</shortName>
        <shortName evidence="1">RNaseP protein</shortName>
        <ecNumber evidence="1 2">3.1.26.5</ecNumber>
    </recommendedName>
    <alternativeName>
        <fullName evidence="1">Protein C5</fullName>
    </alternativeName>
</protein>
<evidence type="ECO:0000256" key="1">
    <source>
        <dbReference type="HAMAP-Rule" id="MF_00227"/>
    </source>
</evidence>
<comment type="subunit">
    <text evidence="1">Consists of a catalytic RNA component (M1 or rnpB) and a protein subunit.</text>
</comment>
<comment type="similarity">
    <text evidence="1">Belongs to the RnpA family.</text>
</comment>
<keyword evidence="1" id="KW-0819">tRNA processing</keyword>
<dbReference type="PANTHER" id="PTHR33992">
    <property type="entry name" value="RIBONUCLEASE P PROTEIN COMPONENT"/>
    <property type="match status" value="1"/>
</dbReference>
<dbReference type="GO" id="GO:0001682">
    <property type="term" value="P:tRNA 5'-leader removal"/>
    <property type="evidence" value="ECO:0007669"/>
    <property type="project" value="UniProtKB-UniRule"/>
</dbReference>
<dbReference type="RefSeq" id="WP_219051580.1">
    <property type="nucleotide sequence ID" value="NZ_JAHWDP010000001.1"/>
</dbReference>
<evidence type="ECO:0000313" key="3">
    <source>
        <dbReference type="EMBL" id="MBW2937288.1"/>
    </source>
</evidence>
<dbReference type="EC" id="3.1.26.5" evidence="1 2"/>
<evidence type="ECO:0000256" key="2">
    <source>
        <dbReference type="NCBIfam" id="TIGR00188"/>
    </source>
</evidence>